<accession>W2SPU7</accession>
<feature type="transmembrane region" description="Helical" evidence="1">
    <location>
        <begin position="209"/>
        <end position="231"/>
    </location>
</feature>
<feature type="transmembrane region" description="Helical" evidence="1">
    <location>
        <begin position="135"/>
        <end position="157"/>
    </location>
</feature>
<feature type="transmembrane region" description="Helical" evidence="1">
    <location>
        <begin position="177"/>
        <end position="197"/>
    </location>
</feature>
<evidence type="ECO:0000313" key="2">
    <source>
        <dbReference type="EMBL" id="ETN70717.1"/>
    </source>
</evidence>
<organism evidence="2 3">
    <name type="scientific">Necator americanus</name>
    <name type="common">Human hookworm</name>
    <dbReference type="NCBI Taxonomy" id="51031"/>
    <lineage>
        <taxon>Eukaryota</taxon>
        <taxon>Metazoa</taxon>
        <taxon>Ecdysozoa</taxon>
        <taxon>Nematoda</taxon>
        <taxon>Chromadorea</taxon>
        <taxon>Rhabditida</taxon>
        <taxon>Rhabditina</taxon>
        <taxon>Rhabditomorpha</taxon>
        <taxon>Strongyloidea</taxon>
        <taxon>Ancylostomatidae</taxon>
        <taxon>Bunostominae</taxon>
        <taxon>Necator</taxon>
    </lineage>
</organism>
<keyword evidence="3" id="KW-1185">Reference proteome</keyword>
<dbReference type="KEGG" id="nai:NECAME_14600"/>
<keyword evidence="1" id="KW-0812">Transmembrane</keyword>
<feature type="transmembrane region" description="Helical" evidence="1">
    <location>
        <begin position="251"/>
        <end position="273"/>
    </location>
</feature>
<keyword evidence="1" id="KW-1133">Transmembrane helix</keyword>
<gene>
    <name evidence="2" type="ORF">NECAME_14600</name>
</gene>
<dbReference type="EMBL" id="KI668905">
    <property type="protein sequence ID" value="ETN70717.1"/>
    <property type="molecule type" value="Genomic_DNA"/>
</dbReference>
<proteinExistence type="predicted"/>
<protein>
    <submittedName>
        <fullName evidence="2">Uncharacterized protein</fullName>
    </submittedName>
</protein>
<dbReference type="AlphaFoldDB" id="W2SPU7"/>
<dbReference type="Proteomes" id="UP000053676">
    <property type="component" value="Unassembled WGS sequence"/>
</dbReference>
<name>W2SPU7_NECAM</name>
<evidence type="ECO:0000256" key="1">
    <source>
        <dbReference type="SAM" id="Phobius"/>
    </source>
</evidence>
<keyword evidence="1" id="KW-0472">Membrane</keyword>
<sequence>MTSFANWTSKPEIESIKRFFRTIIHEEDVDYAQFECKMDGTDIVTFRENDKAFRLFGTNVHVKTYSVRTHEGCPYVASDHKREIESIKRFFRTIIHEEDVDYAQFECKMDGTDIVTFRENDKAFRLFGTNVHVKVGAYIAGVIGFAVTIAFCITYTFYHSRGMGRNPFLDHLELVQISVDLIFAFVVGLPCHILLFYSIAKEKLLFSPFLVFYLTNFALNVIFTAITVIAASLDLHRQLFGNIKYDLAWTAFQASNLIYVLFTSLQGLAIYVVMRCRKYVAAKTYWKQRNMERTPSSIMADGVTIE</sequence>
<reference evidence="3" key="1">
    <citation type="journal article" date="2014" name="Nat. Genet.">
        <title>Genome of the human hookworm Necator americanus.</title>
        <authorList>
            <person name="Tang Y.T."/>
            <person name="Gao X."/>
            <person name="Rosa B.A."/>
            <person name="Abubucker S."/>
            <person name="Hallsworth-Pepin K."/>
            <person name="Martin J."/>
            <person name="Tyagi R."/>
            <person name="Heizer E."/>
            <person name="Zhang X."/>
            <person name="Bhonagiri-Palsikar V."/>
            <person name="Minx P."/>
            <person name="Warren W.C."/>
            <person name="Wang Q."/>
            <person name="Zhan B."/>
            <person name="Hotez P.J."/>
            <person name="Sternberg P.W."/>
            <person name="Dougall A."/>
            <person name="Gaze S.T."/>
            <person name="Mulvenna J."/>
            <person name="Sotillo J."/>
            <person name="Ranganathan S."/>
            <person name="Rabelo E.M."/>
            <person name="Wilson R.K."/>
            <person name="Felgner P.L."/>
            <person name="Bethony J."/>
            <person name="Hawdon J.M."/>
            <person name="Gasser R.B."/>
            <person name="Loukas A."/>
            <person name="Mitreva M."/>
        </authorList>
    </citation>
    <scope>NUCLEOTIDE SEQUENCE [LARGE SCALE GENOMIC DNA]</scope>
</reference>
<dbReference type="OMA" id="SYIACAI"/>
<evidence type="ECO:0000313" key="3">
    <source>
        <dbReference type="Proteomes" id="UP000053676"/>
    </source>
</evidence>
<dbReference type="OrthoDB" id="5868674at2759"/>